<protein>
    <submittedName>
        <fullName evidence="1">Uncharacterized protein</fullName>
    </submittedName>
</protein>
<name>A0A843WK37_COLES</name>
<evidence type="ECO:0000313" key="1">
    <source>
        <dbReference type="EMBL" id="MQM08066.1"/>
    </source>
</evidence>
<gene>
    <name evidence="1" type="ORF">Taro_040917</name>
</gene>
<dbReference type="Proteomes" id="UP000652761">
    <property type="component" value="Unassembled WGS sequence"/>
</dbReference>
<proteinExistence type="predicted"/>
<sequence length="118" mass="13120">MLRRIAHVSPCHGKLLKYPTKGENCTKALWKDEVAYASSEGWQIAQRPLFGGKLQITPVAGKFTEIPPCQGKLGNLQKSPVKVKKLQKRTLERTGNAKKSLGRHKGQSFGEVTYITCK</sequence>
<dbReference type="AlphaFoldDB" id="A0A843WK37"/>
<reference evidence="1" key="1">
    <citation type="submission" date="2017-07" db="EMBL/GenBank/DDBJ databases">
        <title>Taro Niue Genome Assembly and Annotation.</title>
        <authorList>
            <person name="Atibalentja N."/>
            <person name="Keating K."/>
            <person name="Fields C.J."/>
        </authorList>
    </citation>
    <scope>NUCLEOTIDE SEQUENCE</scope>
    <source>
        <strain evidence="1">Niue_2</strain>
        <tissue evidence="1">Leaf</tissue>
    </source>
</reference>
<accession>A0A843WK37</accession>
<dbReference type="EMBL" id="NMUH01004022">
    <property type="protein sequence ID" value="MQM08066.1"/>
    <property type="molecule type" value="Genomic_DNA"/>
</dbReference>
<evidence type="ECO:0000313" key="2">
    <source>
        <dbReference type="Proteomes" id="UP000652761"/>
    </source>
</evidence>
<keyword evidence="2" id="KW-1185">Reference proteome</keyword>
<comment type="caution">
    <text evidence="1">The sequence shown here is derived from an EMBL/GenBank/DDBJ whole genome shotgun (WGS) entry which is preliminary data.</text>
</comment>
<organism evidence="1 2">
    <name type="scientific">Colocasia esculenta</name>
    <name type="common">Wild taro</name>
    <name type="synonym">Arum esculentum</name>
    <dbReference type="NCBI Taxonomy" id="4460"/>
    <lineage>
        <taxon>Eukaryota</taxon>
        <taxon>Viridiplantae</taxon>
        <taxon>Streptophyta</taxon>
        <taxon>Embryophyta</taxon>
        <taxon>Tracheophyta</taxon>
        <taxon>Spermatophyta</taxon>
        <taxon>Magnoliopsida</taxon>
        <taxon>Liliopsida</taxon>
        <taxon>Araceae</taxon>
        <taxon>Aroideae</taxon>
        <taxon>Colocasieae</taxon>
        <taxon>Colocasia</taxon>
    </lineage>
</organism>